<evidence type="ECO:0000313" key="6">
    <source>
        <dbReference type="Proteomes" id="UP000228781"/>
    </source>
</evidence>
<keyword evidence="2" id="KW-0547">Nucleotide-binding</keyword>
<gene>
    <name evidence="5" type="ORF">CO059_03030</name>
</gene>
<evidence type="ECO:0000256" key="1">
    <source>
        <dbReference type="ARBA" id="ARBA00006611"/>
    </source>
</evidence>
<comment type="caution">
    <text evidence="5">The sequence shown here is derived from an EMBL/GenBank/DDBJ whole genome shotgun (WGS) entry which is preliminary data.</text>
</comment>
<feature type="domain" description="Bacterial type II secretion system protein E" evidence="4">
    <location>
        <begin position="40"/>
        <end position="415"/>
    </location>
</feature>
<dbReference type="Pfam" id="PF00437">
    <property type="entry name" value="T2SSE"/>
    <property type="match status" value="1"/>
</dbReference>
<dbReference type="GO" id="GO:0016887">
    <property type="term" value="F:ATP hydrolysis activity"/>
    <property type="evidence" value="ECO:0007669"/>
    <property type="project" value="TreeGrafter"/>
</dbReference>
<dbReference type="Gene3D" id="3.30.450.90">
    <property type="match status" value="1"/>
</dbReference>
<protein>
    <submittedName>
        <fullName evidence="5">Type II secretion system protein GspE</fullName>
    </submittedName>
</protein>
<dbReference type="SUPFAM" id="SSF52540">
    <property type="entry name" value="P-loop containing nucleoside triphosphate hydrolases"/>
    <property type="match status" value="1"/>
</dbReference>
<dbReference type="Proteomes" id="UP000228781">
    <property type="component" value="Unassembled WGS sequence"/>
</dbReference>
<dbReference type="InterPro" id="IPR027417">
    <property type="entry name" value="P-loop_NTPase"/>
</dbReference>
<proteinExistence type="inferred from homology"/>
<dbReference type="PANTHER" id="PTHR30258:SF3">
    <property type="entry name" value="SLL1921 PROTEIN"/>
    <property type="match status" value="1"/>
</dbReference>
<evidence type="ECO:0000256" key="3">
    <source>
        <dbReference type="ARBA" id="ARBA00022840"/>
    </source>
</evidence>
<evidence type="ECO:0000256" key="2">
    <source>
        <dbReference type="ARBA" id="ARBA00022741"/>
    </source>
</evidence>
<organism evidence="5 6">
    <name type="scientific">candidate division WWE3 bacterium CG_4_9_14_0_2_um_filter_48_10</name>
    <dbReference type="NCBI Taxonomy" id="1975078"/>
    <lineage>
        <taxon>Bacteria</taxon>
        <taxon>Katanobacteria</taxon>
    </lineage>
</organism>
<dbReference type="EMBL" id="PFSK01000047">
    <property type="protein sequence ID" value="PJC21843.1"/>
    <property type="molecule type" value="Genomic_DNA"/>
</dbReference>
<dbReference type="InterPro" id="IPR001482">
    <property type="entry name" value="T2SS/T4SS_dom"/>
</dbReference>
<dbReference type="GO" id="GO:0005524">
    <property type="term" value="F:ATP binding"/>
    <property type="evidence" value="ECO:0007669"/>
    <property type="project" value="UniProtKB-KW"/>
</dbReference>
<reference evidence="6" key="1">
    <citation type="submission" date="2017-09" db="EMBL/GenBank/DDBJ databases">
        <title>Depth-based differentiation of microbial function through sediment-hosted aquifers and enrichment of novel symbionts in the deep terrestrial subsurface.</title>
        <authorList>
            <person name="Probst A.J."/>
            <person name="Ladd B."/>
            <person name="Jarett J.K."/>
            <person name="Geller-Mcgrath D.E."/>
            <person name="Sieber C.M.K."/>
            <person name="Emerson J.B."/>
            <person name="Anantharaman K."/>
            <person name="Thomas B.C."/>
            <person name="Malmstrom R."/>
            <person name="Stieglmeier M."/>
            <person name="Klingl A."/>
            <person name="Woyke T."/>
            <person name="Ryan C.M."/>
            <person name="Banfield J.F."/>
        </authorList>
    </citation>
    <scope>NUCLEOTIDE SEQUENCE [LARGE SCALE GENOMIC DNA]</scope>
</reference>
<dbReference type="AlphaFoldDB" id="A0A2M8EHX8"/>
<sequence length="420" mass="46416">MEWRLEDQASPYFTLELQTATKNAFRGGKPLGSAEKETAVLLESLIDTALSFNASDIHFQNLGELRAVVKFRIDGVLRLVVELPPNISDGLISRLKYITHMRLGSPLPQDGRFDVKYQGQDVVIRVSVMPTRLGEDATLRLLADIARPKSLRDLELRKRDLEVIERALKQPHGMILVSGPTSSGKTTTLYLMIEQINKEEVNICTIEDPIEYVIPGVRQMQVDYAAGLDFALGLKAILRHDPNIIFVGEIRDRETVAIAVDAALTGQLLLSSVHANSAPETITRLRDLGSRPYLIAATLSVVVGKRLVRRICPNCRTKTEPHREDVALVKAEYGIDISKLKVYEGRGCEACQGSGHKGRVGIFEVFKVSEPIKELILANAPVSKIVDQARKEGYTSMFEDGLEKVKEGIISLPNLLAATG</sequence>
<comment type="similarity">
    <text evidence="1">Belongs to the GSP E family.</text>
</comment>
<dbReference type="CDD" id="cd01129">
    <property type="entry name" value="PulE-GspE-like"/>
    <property type="match status" value="1"/>
</dbReference>
<accession>A0A2M8EHX8</accession>
<dbReference type="PANTHER" id="PTHR30258">
    <property type="entry name" value="TYPE II SECRETION SYSTEM PROTEIN GSPE-RELATED"/>
    <property type="match status" value="1"/>
</dbReference>
<keyword evidence="3" id="KW-0067">ATP-binding</keyword>
<evidence type="ECO:0000259" key="4">
    <source>
        <dbReference type="Pfam" id="PF00437"/>
    </source>
</evidence>
<dbReference type="GO" id="GO:0005886">
    <property type="term" value="C:plasma membrane"/>
    <property type="evidence" value="ECO:0007669"/>
    <property type="project" value="TreeGrafter"/>
</dbReference>
<evidence type="ECO:0000313" key="5">
    <source>
        <dbReference type="EMBL" id="PJC21843.1"/>
    </source>
</evidence>
<name>A0A2M8EHX8_UNCKA</name>
<dbReference type="Gene3D" id="3.40.50.300">
    <property type="entry name" value="P-loop containing nucleotide triphosphate hydrolases"/>
    <property type="match status" value="1"/>
</dbReference>